<name>A0A2A2GFK2_9BACT</name>
<dbReference type="InterPro" id="IPR010664">
    <property type="entry name" value="LipoPS_assembly_LptC-rel"/>
</dbReference>
<gene>
    <name evidence="1" type="primary">lptC</name>
    <name evidence="1" type="ORF">CK503_01560</name>
</gene>
<dbReference type="InterPro" id="IPR026265">
    <property type="entry name" value="LptC"/>
</dbReference>
<organism evidence="1 2">
    <name type="scientific">Fodinibius salipaludis</name>
    <dbReference type="NCBI Taxonomy" id="2032627"/>
    <lineage>
        <taxon>Bacteria</taxon>
        <taxon>Pseudomonadati</taxon>
        <taxon>Balneolota</taxon>
        <taxon>Balneolia</taxon>
        <taxon>Balneolales</taxon>
        <taxon>Balneolaceae</taxon>
        <taxon>Fodinibius</taxon>
    </lineage>
</organism>
<dbReference type="AlphaFoldDB" id="A0A2A2GFK2"/>
<evidence type="ECO:0000313" key="1">
    <source>
        <dbReference type="EMBL" id="PAU95774.1"/>
    </source>
</evidence>
<proteinExistence type="predicted"/>
<comment type="caution">
    <text evidence="1">The sequence shown here is derived from an EMBL/GenBank/DDBJ whole genome shotgun (WGS) entry which is preliminary data.</text>
</comment>
<dbReference type="GO" id="GO:0015221">
    <property type="term" value="F:lipopolysaccharide transmembrane transporter activity"/>
    <property type="evidence" value="ECO:0007669"/>
    <property type="project" value="InterPro"/>
</dbReference>
<keyword evidence="2" id="KW-1185">Reference proteome</keyword>
<dbReference type="Pfam" id="PF06835">
    <property type="entry name" value="LptC"/>
    <property type="match status" value="1"/>
</dbReference>
<reference evidence="1 2" key="1">
    <citation type="submission" date="2017-08" db="EMBL/GenBank/DDBJ databases">
        <title>Aliifodinibius alkalisoli sp. nov., isolated from saline alkaline soil.</title>
        <authorList>
            <person name="Liu D."/>
            <person name="Zhang G."/>
        </authorList>
    </citation>
    <scope>NUCLEOTIDE SEQUENCE [LARGE SCALE GENOMIC DNA]</scope>
    <source>
        <strain evidence="1 2">WN023</strain>
    </source>
</reference>
<sequence length="193" mass="21726">MQVTDILEQHNNLFFLVLCLLIIAGISSCGDLSQEESQQVNDALKDSLTSSTETWDMDMEIMEDGQKKVRIWGSYAATYANDDQKETRIKGPVTVHVFDSVGTVKTKVFSNRAVYKPEDTIFELFGDVQVETRDNRHLDSEYLEWNQSSNNISTPKFVIIKTPTDSIAGTGFEGDTDLVDYTIKEPKGRVTVD</sequence>
<accession>A0A2A2GFK2</accession>
<dbReference type="Gene3D" id="2.60.450.10">
    <property type="entry name" value="Lipopolysaccharide (LPS) transport protein A like domain"/>
    <property type="match status" value="1"/>
</dbReference>
<dbReference type="OrthoDB" id="1427074at2"/>
<dbReference type="NCBIfam" id="TIGR04409">
    <property type="entry name" value="LptC_YrbK"/>
    <property type="match status" value="1"/>
</dbReference>
<dbReference type="EMBL" id="NSKE01000001">
    <property type="protein sequence ID" value="PAU95774.1"/>
    <property type="molecule type" value="Genomic_DNA"/>
</dbReference>
<dbReference type="GO" id="GO:0005886">
    <property type="term" value="C:plasma membrane"/>
    <property type="evidence" value="ECO:0007669"/>
    <property type="project" value="InterPro"/>
</dbReference>
<evidence type="ECO:0000313" key="2">
    <source>
        <dbReference type="Proteomes" id="UP000218831"/>
    </source>
</evidence>
<dbReference type="Proteomes" id="UP000218831">
    <property type="component" value="Unassembled WGS sequence"/>
</dbReference>
<protein>
    <submittedName>
        <fullName evidence="1">LPS export ABC transporter periplasmic protein LptC</fullName>
    </submittedName>
</protein>